<dbReference type="SMART" id="SM00530">
    <property type="entry name" value="HTH_XRE"/>
    <property type="match status" value="1"/>
</dbReference>
<feature type="domain" description="HTH cro/C1-type" evidence="2">
    <location>
        <begin position="7"/>
        <end position="60"/>
    </location>
</feature>
<dbReference type="PANTHER" id="PTHR46797">
    <property type="entry name" value="HTH-TYPE TRANSCRIPTIONAL REGULATOR"/>
    <property type="match status" value="1"/>
</dbReference>
<comment type="caution">
    <text evidence="3">The sequence shown here is derived from an EMBL/GenBank/DDBJ whole genome shotgun (WGS) entry which is preliminary data.</text>
</comment>
<name>A0A0M2SKX7_9STAP</name>
<dbReference type="GO" id="GO:0005829">
    <property type="term" value="C:cytosol"/>
    <property type="evidence" value="ECO:0007669"/>
    <property type="project" value="TreeGrafter"/>
</dbReference>
<dbReference type="EMBL" id="LAYZ01000002">
    <property type="protein sequence ID" value="KKK34883.1"/>
    <property type="molecule type" value="Genomic_DNA"/>
</dbReference>
<dbReference type="InterPro" id="IPR011990">
    <property type="entry name" value="TPR-like_helical_dom_sf"/>
</dbReference>
<organism evidence="3 4">
    <name type="scientific">Salinicoccus sediminis</name>
    <dbReference type="NCBI Taxonomy" id="1432562"/>
    <lineage>
        <taxon>Bacteria</taxon>
        <taxon>Bacillati</taxon>
        <taxon>Bacillota</taxon>
        <taxon>Bacilli</taxon>
        <taxon>Bacillales</taxon>
        <taxon>Staphylococcaceae</taxon>
        <taxon>Salinicoccus</taxon>
    </lineage>
</organism>
<dbReference type="AlphaFoldDB" id="A0A0M2SKX7"/>
<gene>
    <name evidence="3" type="ORF">WN59_04310</name>
</gene>
<proteinExistence type="predicted"/>
<dbReference type="OrthoDB" id="290878at2"/>
<reference evidence="3 4" key="1">
    <citation type="submission" date="2015-04" db="EMBL/GenBank/DDBJ databases">
        <title>Taxonomic description and genome sequence of Salinicoccus sediminis sp. nov., a novel hyper halotolerant bacterium isolated from marine sediment.</title>
        <authorList>
            <person name="Mathan Kumar R."/>
            <person name="Kaur G."/>
            <person name="Kumar N."/>
            <person name="Kumar A."/>
            <person name="Singh N.K."/>
            <person name="Kaur N."/>
            <person name="Mayilraj S."/>
        </authorList>
    </citation>
    <scope>NUCLEOTIDE SEQUENCE [LARGE SCALE GENOMIC DNA]</scope>
    <source>
        <strain evidence="3 4">SV-16</strain>
    </source>
</reference>
<evidence type="ECO:0000313" key="4">
    <source>
        <dbReference type="Proteomes" id="UP000034287"/>
    </source>
</evidence>
<sequence length="412" mass="48404">MTLGERIRSLRKSKGMTLVDLAGNEITKGMLSLIENDKSKPSMETLQYIAKTLEVSIGYLTQEGDDEWTKAILEYEGFTDSFNFPFEFIEEGILPNLDKVAQNSNGMEVYHVLRVYHRLREQHESADQYTGKINEFYKGMGMEHLTVRNKLDDAVSLMYSRDYVEAYSRILSIEDDVLKFKEYDSNIELDYLYFKSILAASVDTEAHAMIGKEAIKLSFELENFKYFGSLNVILGVYYRYTGNMENAEIYQENLRKYLAFNTQKADWIDYMDLENPISYFYILTGDNEARAVLYESYLSRVAVFQEEHTMKNASAKYYKSIFELELTYFHGNYHEVVEQYHGDMYIRPIAQHPIDRIIMAVRSCIYPLSLYHLDRKEEARAEFKKIEQTIDDIKDSVFAKEFYMIRDIIFEK</sequence>
<accession>A0A0M2SKX7</accession>
<dbReference type="PANTHER" id="PTHR46797:SF1">
    <property type="entry name" value="METHYLPHOSPHONATE SYNTHASE"/>
    <property type="match status" value="1"/>
</dbReference>
<dbReference type="CDD" id="cd00093">
    <property type="entry name" value="HTH_XRE"/>
    <property type="match status" value="1"/>
</dbReference>
<dbReference type="GO" id="GO:0003700">
    <property type="term" value="F:DNA-binding transcription factor activity"/>
    <property type="evidence" value="ECO:0007669"/>
    <property type="project" value="TreeGrafter"/>
</dbReference>
<dbReference type="GO" id="GO:0016301">
    <property type="term" value="F:kinase activity"/>
    <property type="evidence" value="ECO:0007669"/>
    <property type="project" value="UniProtKB-KW"/>
</dbReference>
<evidence type="ECO:0000313" key="3">
    <source>
        <dbReference type="EMBL" id="KKK34883.1"/>
    </source>
</evidence>
<dbReference type="InterPro" id="IPR001387">
    <property type="entry name" value="Cro/C1-type_HTH"/>
</dbReference>
<evidence type="ECO:0000256" key="1">
    <source>
        <dbReference type="ARBA" id="ARBA00023125"/>
    </source>
</evidence>
<dbReference type="Proteomes" id="UP000034287">
    <property type="component" value="Unassembled WGS sequence"/>
</dbReference>
<keyword evidence="3" id="KW-0418">Kinase</keyword>
<dbReference type="SUPFAM" id="SSF47413">
    <property type="entry name" value="lambda repressor-like DNA-binding domains"/>
    <property type="match status" value="1"/>
</dbReference>
<keyword evidence="3" id="KW-0808">Transferase</keyword>
<dbReference type="Pfam" id="PF01381">
    <property type="entry name" value="HTH_3"/>
    <property type="match status" value="1"/>
</dbReference>
<evidence type="ECO:0000259" key="2">
    <source>
        <dbReference type="PROSITE" id="PS50943"/>
    </source>
</evidence>
<dbReference type="Gene3D" id="1.25.40.10">
    <property type="entry name" value="Tetratricopeptide repeat domain"/>
    <property type="match status" value="1"/>
</dbReference>
<keyword evidence="1" id="KW-0238">DNA-binding</keyword>
<protein>
    <submittedName>
        <fullName evidence="3">Histidine kinase</fullName>
    </submittedName>
</protein>
<dbReference type="GO" id="GO:0003677">
    <property type="term" value="F:DNA binding"/>
    <property type="evidence" value="ECO:0007669"/>
    <property type="project" value="UniProtKB-KW"/>
</dbReference>
<dbReference type="PROSITE" id="PS50943">
    <property type="entry name" value="HTH_CROC1"/>
    <property type="match status" value="1"/>
</dbReference>
<dbReference type="STRING" id="1432562.WN59_04310"/>
<dbReference type="RefSeq" id="WP_046513195.1">
    <property type="nucleotide sequence ID" value="NZ_LAYZ01000002.1"/>
</dbReference>
<dbReference type="PATRIC" id="fig|1432562.3.peg.839"/>
<keyword evidence="4" id="KW-1185">Reference proteome</keyword>
<dbReference type="InterPro" id="IPR050807">
    <property type="entry name" value="TransReg_Diox_bact_type"/>
</dbReference>
<dbReference type="InterPro" id="IPR010982">
    <property type="entry name" value="Lambda_DNA-bd_dom_sf"/>
</dbReference>